<feature type="compositionally biased region" description="Basic and acidic residues" evidence="2">
    <location>
        <begin position="1"/>
        <end position="12"/>
    </location>
</feature>
<evidence type="ECO:0000313" key="3">
    <source>
        <dbReference type="EMBL" id="KAK3098937.1"/>
    </source>
</evidence>
<evidence type="ECO:0000313" key="4">
    <source>
        <dbReference type="Proteomes" id="UP001186944"/>
    </source>
</evidence>
<feature type="region of interest" description="Disordered" evidence="2">
    <location>
        <begin position="1"/>
        <end position="54"/>
    </location>
</feature>
<evidence type="ECO:0000256" key="1">
    <source>
        <dbReference type="ARBA" id="ARBA00010954"/>
    </source>
</evidence>
<evidence type="ECO:0000256" key="2">
    <source>
        <dbReference type="SAM" id="MobiDB-lite"/>
    </source>
</evidence>
<dbReference type="Proteomes" id="UP001186944">
    <property type="component" value="Unassembled WGS sequence"/>
</dbReference>
<dbReference type="PANTHER" id="PTHR12832">
    <property type="entry name" value="TESTIS-SPECIFIC PROTEIN PBS13 T-COMPLEX 11"/>
    <property type="match status" value="1"/>
</dbReference>
<dbReference type="GO" id="GO:0007165">
    <property type="term" value="P:signal transduction"/>
    <property type="evidence" value="ECO:0007669"/>
    <property type="project" value="TreeGrafter"/>
</dbReference>
<evidence type="ECO:0008006" key="5">
    <source>
        <dbReference type="Google" id="ProtNLM"/>
    </source>
</evidence>
<reference evidence="3" key="1">
    <citation type="submission" date="2019-08" db="EMBL/GenBank/DDBJ databases">
        <title>The improved chromosome-level genome for the pearl oyster Pinctada fucata martensii using PacBio sequencing and Hi-C.</title>
        <authorList>
            <person name="Zheng Z."/>
        </authorList>
    </citation>
    <scope>NUCLEOTIDE SEQUENCE</scope>
    <source>
        <strain evidence="3">ZZ-2019</strain>
        <tissue evidence="3">Adductor muscle</tissue>
    </source>
</reference>
<dbReference type="InterPro" id="IPR008862">
    <property type="entry name" value="Tcp11"/>
</dbReference>
<comment type="caution">
    <text evidence="3">The sequence shown here is derived from an EMBL/GenBank/DDBJ whole genome shotgun (WGS) entry which is preliminary data.</text>
</comment>
<protein>
    <recommendedName>
        <fullName evidence="5">T-complex protein 11-like protein 1</fullName>
    </recommendedName>
</protein>
<keyword evidence="4" id="KW-1185">Reference proteome</keyword>
<gene>
    <name evidence="3" type="ORF">FSP39_024473</name>
</gene>
<proteinExistence type="inferred from homology"/>
<accession>A0AA89C2T1</accession>
<organism evidence="3 4">
    <name type="scientific">Pinctada imbricata</name>
    <name type="common">Atlantic pearl-oyster</name>
    <name type="synonym">Pinctada martensii</name>
    <dbReference type="NCBI Taxonomy" id="66713"/>
    <lineage>
        <taxon>Eukaryota</taxon>
        <taxon>Metazoa</taxon>
        <taxon>Spiralia</taxon>
        <taxon>Lophotrochozoa</taxon>
        <taxon>Mollusca</taxon>
        <taxon>Bivalvia</taxon>
        <taxon>Autobranchia</taxon>
        <taxon>Pteriomorphia</taxon>
        <taxon>Pterioida</taxon>
        <taxon>Pterioidea</taxon>
        <taxon>Pteriidae</taxon>
        <taxon>Pinctada</taxon>
    </lineage>
</organism>
<name>A0AA89C2T1_PINIB</name>
<dbReference type="EMBL" id="VSWD01000007">
    <property type="protein sequence ID" value="KAK3098937.1"/>
    <property type="molecule type" value="Genomic_DNA"/>
</dbReference>
<comment type="similarity">
    <text evidence="1">Belongs to the TCP11 family.</text>
</comment>
<dbReference type="Pfam" id="PF05794">
    <property type="entry name" value="Tcp11"/>
    <property type="match status" value="1"/>
</dbReference>
<sequence>MEDKEEKSHDSLDNSLNEDFPSDQEGLQSSNSEAELEEKRRRTESPNPHQAHVLPPHLMVAASPPKFFSLDQLMEAAKGVKNMALAHEIAVNSEFKLEKMTPPENSVEKTIKETMQRAFWDVLQDKLSQDPPDYSNAVVLIEEVKENLMALLLPQHVRLKAQIEEVLDLDLIKQKMENDAFDIHYYANYVIDIMAKLCAPVRDEQVAALRQEKDVVPLFKSIFSILDVMNMDMANFTIQQMRPYLQQQSVDYERAKFDEFLKAQDEAGVDGLLFTRKWLRRNFDKLTDVDVVVSQDGGAGCAPLVTPAAVLNESYIELLHWNEKELYPETLLMDEARFSELQQKMRELCLISSILLVTFGTVGGPIAGVQSLKEKLKSETATILQGEHEKDLSQILSNVAEQVNKSVNEYLTSHGTGSHDDSKQKLLIGQIKELSNSDHAVYKLMSKRVHDFIKSLMTSQPRGPLQVPAGFTVVERDLGQLCGKFLRLVSHNRSVFFGYYSDIINTLLKKNIEDLSPRG</sequence>
<dbReference type="PANTHER" id="PTHR12832:SF11">
    <property type="entry name" value="LD23868P"/>
    <property type="match status" value="1"/>
</dbReference>
<dbReference type="AlphaFoldDB" id="A0AA89C2T1"/>